<evidence type="ECO:0000313" key="3">
    <source>
        <dbReference type="Proteomes" id="UP000192513"/>
    </source>
</evidence>
<dbReference type="OrthoDB" id="4714412at2"/>
<feature type="domain" description="ChsH2 C-terminal OB-fold" evidence="1">
    <location>
        <begin position="44"/>
        <end position="114"/>
    </location>
</feature>
<dbReference type="STRING" id="590652.BST39_04215"/>
<evidence type="ECO:0000313" key="2">
    <source>
        <dbReference type="EMBL" id="ORB45434.1"/>
    </source>
</evidence>
<organism evidence="2 3">
    <name type="scientific">Mycobacterium paraseoulense</name>
    <dbReference type="NCBI Taxonomy" id="590652"/>
    <lineage>
        <taxon>Bacteria</taxon>
        <taxon>Bacillati</taxon>
        <taxon>Actinomycetota</taxon>
        <taxon>Actinomycetes</taxon>
        <taxon>Mycobacteriales</taxon>
        <taxon>Mycobacteriaceae</taxon>
        <taxon>Mycobacterium</taxon>
    </lineage>
</organism>
<keyword evidence="3" id="KW-1185">Reference proteome</keyword>
<comment type="caution">
    <text evidence="2">The sequence shown here is derived from an EMBL/GenBank/DDBJ whole genome shotgun (WGS) entry which is preliminary data.</text>
</comment>
<name>A0A1X0IEV2_9MYCO</name>
<accession>A0A1X0IEV2</accession>
<dbReference type="SUPFAM" id="SSF50249">
    <property type="entry name" value="Nucleic acid-binding proteins"/>
    <property type="match status" value="1"/>
</dbReference>
<protein>
    <recommendedName>
        <fullName evidence="1">ChsH2 C-terminal OB-fold domain-containing protein</fullName>
    </recommendedName>
</protein>
<dbReference type="InterPro" id="IPR002878">
    <property type="entry name" value="ChsH2_C"/>
</dbReference>
<sequence length="140" mass="15615">MPSEFETELVAEGLFTWPSDEPQLIGSERDGVVSFPARPGDPTVLLHRRGKLWGFTTQEFRPPSPPYDGNDTADTFQPFAIGYVELDGQLFVQSRFTVSDPSQLRIGQEMELRIVPYTTRSDGTEVLTFAFAPVEGNSND</sequence>
<gene>
    <name evidence="2" type="ORF">BST39_04215</name>
</gene>
<proteinExistence type="predicted"/>
<dbReference type="AlphaFoldDB" id="A0A1X0IEV2"/>
<dbReference type="EMBL" id="MVIE01000004">
    <property type="protein sequence ID" value="ORB45434.1"/>
    <property type="molecule type" value="Genomic_DNA"/>
</dbReference>
<evidence type="ECO:0000259" key="1">
    <source>
        <dbReference type="Pfam" id="PF01796"/>
    </source>
</evidence>
<dbReference type="Proteomes" id="UP000192513">
    <property type="component" value="Unassembled WGS sequence"/>
</dbReference>
<dbReference type="InterPro" id="IPR012340">
    <property type="entry name" value="NA-bd_OB-fold"/>
</dbReference>
<dbReference type="Pfam" id="PF01796">
    <property type="entry name" value="OB_ChsH2_C"/>
    <property type="match status" value="1"/>
</dbReference>
<reference evidence="2 3" key="1">
    <citation type="submission" date="2017-02" db="EMBL/GenBank/DDBJ databases">
        <title>The new phylogeny of genus Mycobacterium.</title>
        <authorList>
            <person name="Tortoli E."/>
            <person name="Trovato A."/>
            <person name="Cirillo D.M."/>
        </authorList>
    </citation>
    <scope>NUCLEOTIDE SEQUENCE [LARGE SCALE GENOMIC DNA]</scope>
    <source>
        <strain evidence="2 3">DSM 45000</strain>
    </source>
</reference>